<evidence type="ECO:0000256" key="12">
    <source>
        <dbReference type="SAM" id="Phobius"/>
    </source>
</evidence>
<keyword evidence="3" id="KW-0813">Transport</keyword>
<keyword evidence="9 12" id="KW-0472">Membrane</keyword>
<feature type="compositionally biased region" description="Low complexity" evidence="11">
    <location>
        <begin position="1382"/>
        <end position="1424"/>
    </location>
</feature>
<evidence type="ECO:0000256" key="8">
    <source>
        <dbReference type="ARBA" id="ARBA00022989"/>
    </source>
</evidence>
<evidence type="ECO:0000256" key="4">
    <source>
        <dbReference type="ARBA" id="ARBA00022692"/>
    </source>
</evidence>
<dbReference type="OrthoDB" id="6500128at2759"/>
<keyword evidence="16" id="KW-1185">Reference proteome</keyword>
<dbReference type="CDD" id="cd18596">
    <property type="entry name" value="ABC_6TM_VMR1_D1_like"/>
    <property type="match status" value="1"/>
</dbReference>
<dbReference type="GO" id="GO:0005524">
    <property type="term" value="F:ATP binding"/>
    <property type="evidence" value="ECO:0007669"/>
    <property type="project" value="UniProtKB-KW"/>
</dbReference>
<organism evidence="15 16">
    <name type="scientific">Aspergillus mulundensis</name>
    <dbReference type="NCBI Taxonomy" id="1810919"/>
    <lineage>
        <taxon>Eukaryota</taxon>
        <taxon>Fungi</taxon>
        <taxon>Dikarya</taxon>
        <taxon>Ascomycota</taxon>
        <taxon>Pezizomycotina</taxon>
        <taxon>Eurotiomycetes</taxon>
        <taxon>Eurotiomycetidae</taxon>
        <taxon>Eurotiales</taxon>
        <taxon>Aspergillaceae</taxon>
        <taxon>Aspergillus</taxon>
        <taxon>Aspergillus subgen. Nidulantes</taxon>
    </lineage>
</organism>
<feature type="transmembrane region" description="Helical" evidence="12">
    <location>
        <begin position="84"/>
        <end position="104"/>
    </location>
</feature>
<evidence type="ECO:0000256" key="7">
    <source>
        <dbReference type="ARBA" id="ARBA00022840"/>
    </source>
</evidence>
<dbReference type="PROSITE" id="PS50929">
    <property type="entry name" value="ABC_TM1F"/>
    <property type="match status" value="2"/>
</dbReference>
<dbReference type="InterPro" id="IPR050173">
    <property type="entry name" value="ABC_transporter_C-like"/>
</dbReference>
<evidence type="ECO:0000256" key="11">
    <source>
        <dbReference type="SAM" id="MobiDB-lite"/>
    </source>
</evidence>
<dbReference type="PANTHER" id="PTHR24223">
    <property type="entry name" value="ATP-BINDING CASSETTE SUB-FAMILY C"/>
    <property type="match status" value="1"/>
</dbReference>
<feature type="compositionally biased region" description="Polar residues" evidence="11">
    <location>
        <begin position="1425"/>
        <end position="1434"/>
    </location>
</feature>
<evidence type="ECO:0000256" key="9">
    <source>
        <dbReference type="ARBA" id="ARBA00023136"/>
    </source>
</evidence>
<feature type="compositionally biased region" description="Basic and acidic residues" evidence="11">
    <location>
        <begin position="395"/>
        <end position="414"/>
    </location>
</feature>
<reference evidence="15 16" key="1">
    <citation type="journal article" date="2018" name="IMA Fungus">
        <title>IMA Genome-F 9: Draft genome sequence of Annulohypoxylon stygium, Aspergillus mulundensis, Berkeleyomyces basicola (syn. Thielaviopsis basicola), Ceratocystis smalleyi, two Cercospora beticola strains, Coleophoma cylindrospora, Fusarium fracticaudum, Phialophora cf. hyalina, and Morchella septimelata.</title>
        <authorList>
            <person name="Wingfield B.D."/>
            <person name="Bills G.F."/>
            <person name="Dong Y."/>
            <person name="Huang W."/>
            <person name="Nel W.J."/>
            <person name="Swalarsk-Parry B.S."/>
            <person name="Vaghefi N."/>
            <person name="Wilken P.M."/>
            <person name="An Z."/>
            <person name="de Beer Z.W."/>
            <person name="De Vos L."/>
            <person name="Chen L."/>
            <person name="Duong T.A."/>
            <person name="Gao Y."/>
            <person name="Hammerbacher A."/>
            <person name="Kikkert J.R."/>
            <person name="Li Y."/>
            <person name="Li H."/>
            <person name="Li K."/>
            <person name="Li Q."/>
            <person name="Liu X."/>
            <person name="Ma X."/>
            <person name="Naidoo K."/>
            <person name="Pethybridge S.J."/>
            <person name="Sun J."/>
            <person name="Steenkamp E.T."/>
            <person name="van der Nest M.A."/>
            <person name="van Wyk S."/>
            <person name="Wingfield M.J."/>
            <person name="Xiong C."/>
            <person name="Yue Q."/>
            <person name="Zhang X."/>
        </authorList>
    </citation>
    <scope>NUCLEOTIDE SEQUENCE [LARGE SCALE GENOMIC DNA]</scope>
    <source>
        <strain evidence="15 16">DSM 5745</strain>
    </source>
</reference>
<feature type="transmembrane region" description="Helical" evidence="12">
    <location>
        <begin position="1065"/>
        <end position="1090"/>
    </location>
</feature>
<feature type="transmembrane region" description="Helical" evidence="12">
    <location>
        <begin position="354"/>
        <end position="377"/>
    </location>
</feature>
<dbReference type="Pfam" id="PF00005">
    <property type="entry name" value="ABC_tran"/>
    <property type="match status" value="2"/>
</dbReference>
<evidence type="ECO:0000259" key="13">
    <source>
        <dbReference type="PROSITE" id="PS50893"/>
    </source>
</evidence>
<dbReference type="Proteomes" id="UP000256690">
    <property type="component" value="Unassembled WGS sequence"/>
</dbReference>
<dbReference type="GO" id="GO:0140359">
    <property type="term" value="F:ABC-type transporter activity"/>
    <property type="evidence" value="ECO:0007669"/>
    <property type="project" value="InterPro"/>
</dbReference>
<feature type="transmembrane region" description="Helical" evidence="12">
    <location>
        <begin position="153"/>
        <end position="172"/>
    </location>
</feature>
<evidence type="ECO:0000256" key="1">
    <source>
        <dbReference type="ARBA" id="ARBA00004141"/>
    </source>
</evidence>
<dbReference type="SMART" id="SM00382">
    <property type="entry name" value="AAA"/>
    <property type="match status" value="2"/>
</dbReference>
<dbReference type="FunFam" id="3.40.50.300:FF:000825">
    <property type="entry name" value="ABC bile acid transporter"/>
    <property type="match status" value="1"/>
</dbReference>
<evidence type="ECO:0000313" key="15">
    <source>
        <dbReference type="EMBL" id="RDW64426.1"/>
    </source>
</evidence>
<feature type="transmembrane region" description="Helical" evidence="12">
    <location>
        <begin position="7"/>
        <end position="28"/>
    </location>
</feature>
<keyword evidence="4 12" id="KW-0812">Transmembrane</keyword>
<proteinExistence type="inferred from homology"/>
<dbReference type="SUPFAM" id="SSF52540">
    <property type="entry name" value="P-loop containing nucleoside triphosphate hydrolases"/>
    <property type="match status" value="2"/>
</dbReference>
<evidence type="ECO:0000313" key="16">
    <source>
        <dbReference type="Proteomes" id="UP000256690"/>
    </source>
</evidence>
<dbReference type="GO" id="GO:0016887">
    <property type="term" value="F:ATP hydrolysis activity"/>
    <property type="evidence" value="ECO:0007669"/>
    <property type="project" value="InterPro"/>
</dbReference>
<keyword evidence="7" id="KW-0067">ATP-binding</keyword>
<feature type="domain" description="ABC transmembrane type-1" evidence="14">
    <location>
        <begin position="938"/>
        <end position="1218"/>
    </location>
</feature>
<evidence type="ECO:0000256" key="3">
    <source>
        <dbReference type="ARBA" id="ARBA00022448"/>
    </source>
</evidence>
<dbReference type="InterPro" id="IPR036640">
    <property type="entry name" value="ABC1_TM_sf"/>
</dbReference>
<feature type="region of interest" description="Disordered" evidence="11">
    <location>
        <begin position="1382"/>
        <end position="1434"/>
    </location>
</feature>
<sequence length="1434" mass="156366">MAPAENWAIAIGVLGLCGVLGLSVRLSALRWLVSCKTSRHGAIRLPVDDEYEPALDQTGYVDEDGEATAQSLAEFNKAQKWQGWALAVLSIAGFGVSLAQAVLVTCGRERARHLGCVSWVQMVAWMAMTTQPISLLSEKSCVRRYSLGLSSFWTSLLTLLVLASQTAIFYNAGHPITIYAPGTALLSTQLALSTLRAIASILIPRRPNVYFEGQVVDQEFTVSAYNRFTYGWATTLLDFAARHKTLDIEDLPKLPFAARAETVHSKLQEAQIGRKLWVALARRHARALMLQGGLSLVVCVLGFGPQVALYRILKALEGRVVESDAMAMATGAGAWVWVCALGVLLALSSSIESWLWWLIYSDLWVPIYEGLSGLVFAKAMRGKDVRAPRTRARAHGRDDGGWEGEHSGDDDGEERNRQSIINLAAVDAKRIADFVTFSYLIPSCVLRLAIAGGFLVRLIGWPSLLAGIGGAVLLAPFNSWLTSRYAVTQEELMKASDKRTSAVTEVLQGIRQVKFGALEQQWQDRIMEKREAELRLLWRTSVYTTGMVSVWIMGPLLLSAISLTVYALTEGDLSPSVAFTALSIFASLESSLASLPDLFSKAMEAKVSADRIDTFLSSAEKISNTANVESITFENATVAWPSDSDSEESADRFALRHLTLTFPPNKLSVIAGKTGSGKSLLLASILGECDILSGSVKVPRPPSQRPDHLALHENWTIPNAIAYVAQNPWMENASIKENILFGLPYDHQRYGKTIFASGLEKDMAMLPDGDLTDIGANGINLSGGQRWRVSFARALFSRAGILVLDDIFSALDAETGRHVYEHALTGELGKGRTRILVTHHVGLCLPRTDYCVLLENGCVRHAGTVDELRATGLMDLVGKAEVEPLLEMPAACAGRRSSAFSARTIPKFNQEEKRETGAISMEVYTAYLTRGGKIGWWLFAFLAYAAFMALLVGRSWWVSIWTSTSTSTPEDKHHDTTFYLSIYIAISLAACLIGTIRCLALAHAFISSSRALFTDLLTTILRAPLRWLDTIPLGRILNRFTSDIYLLDWRLGYDIGHVAYKALELLGILSAAITVSPLLLVLACTLLALATRLCKTYLSAVREIKRLESTSKSPLLETFSSSLSGLSTLRAFAKTSAYIAHMHTLLSRHAQASWYLWLFNRWLGFWMALVGALFSTLTAAVVVYSPGISAAVAGFALSFALQYNYAVAMGLRFYANVEIDMNAAERVLEYAGVETEVQSGYVPAASWPKGGRIEVQDLEVSYASDLEPVLRGVRFSVENNQRVGVVGRTGAGKSSLTLALFRFLEARRGRIVVDGLDIRHVKLQELRRRLAIIPQDPVLFSGTVRSNLDPFGEHDDAELWNALERVHLVRFEDTSTLASAAASASASGPGSGCQSPSNGSQSPASPAESEPLSLSASTTLTTSSIPQSAGSPTC</sequence>
<feature type="transmembrane region" description="Helical" evidence="12">
    <location>
        <begin position="1191"/>
        <end position="1215"/>
    </location>
</feature>
<dbReference type="SUPFAM" id="SSF90123">
    <property type="entry name" value="ABC transporter transmembrane region"/>
    <property type="match status" value="2"/>
</dbReference>
<feature type="transmembrane region" description="Helical" evidence="12">
    <location>
        <begin position="1163"/>
        <end position="1184"/>
    </location>
</feature>
<dbReference type="GeneID" id="38120207"/>
<feature type="transmembrane region" description="Helical" evidence="12">
    <location>
        <begin position="936"/>
        <end position="957"/>
    </location>
</feature>
<dbReference type="RefSeq" id="XP_026599585.1">
    <property type="nucleotide sequence ID" value="XM_026751853.1"/>
</dbReference>
<feature type="transmembrane region" description="Helical" evidence="12">
    <location>
        <begin position="536"/>
        <end position="558"/>
    </location>
</feature>
<dbReference type="GO" id="GO:0005737">
    <property type="term" value="C:cytoplasm"/>
    <property type="evidence" value="ECO:0007669"/>
    <property type="project" value="UniProtKB-ARBA"/>
</dbReference>
<dbReference type="InterPro" id="IPR027417">
    <property type="entry name" value="P-loop_NTPase"/>
</dbReference>
<dbReference type="EMBL" id="PVWQ01000014">
    <property type="protein sequence ID" value="RDW64426.1"/>
    <property type="molecule type" value="Genomic_DNA"/>
</dbReference>
<feature type="domain" description="ABC transporter" evidence="13">
    <location>
        <begin position="631"/>
        <end position="881"/>
    </location>
</feature>
<comment type="caution">
    <text evidence="15">The sequence shown here is derived from an EMBL/GenBank/DDBJ whole genome shotgun (WGS) entry which is preliminary data.</text>
</comment>
<keyword evidence="5" id="KW-0677">Repeat</keyword>
<feature type="region of interest" description="Disordered" evidence="11">
    <location>
        <begin position="388"/>
        <end position="414"/>
    </location>
</feature>
<evidence type="ECO:0000256" key="5">
    <source>
        <dbReference type="ARBA" id="ARBA00022737"/>
    </source>
</evidence>
<dbReference type="PANTHER" id="PTHR24223:SF456">
    <property type="entry name" value="MULTIDRUG RESISTANCE-ASSOCIATED PROTEIN LETHAL(2)03659"/>
    <property type="match status" value="1"/>
</dbReference>
<dbReference type="CDD" id="cd18604">
    <property type="entry name" value="ABC_6TM_VMR1_D2_like"/>
    <property type="match status" value="1"/>
</dbReference>
<evidence type="ECO:0000256" key="6">
    <source>
        <dbReference type="ARBA" id="ARBA00022741"/>
    </source>
</evidence>
<protein>
    <submittedName>
        <fullName evidence="15">ABC transporter</fullName>
    </submittedName>
</protein>
<dbReference type="InterPro" id="IPR003439">
    <property type="entry name" value="ABC_transporter-like_ATP-bd"/>
</dbReference>
<feature type="domain" description="ABC transmembrane type-1" evidence="14">
    <location>
        <begin position="419"/>
        <end position="604"/>
    </location>
</feature>
<dbReference type="GO" id="GO:0016020">
    <property type="term" value="C:membrane"/>
    <property type="evidence" value="ECO:0007669"/>
    <property type="project" value="UniProtKB-SubCell"/>
</dbReference>
<dbReference type="FunFam" id="1.20.1560.10:FF:000013">
    <property type="entry name" value="ABC transporter C family member 2"/>
    <property type="match status" value="1"/>
</dbReference>
<dbReference type="STRING" id="1810919.A0A3D8QRH5"/>
<name>A0A3D8QRH5_9EURO</name>
<evidence type="ECO:0000256" key="2">
    <source>
        <dbReference type="ARBA" id="ARBA00009726"/>
    </source>
</evidence>
<comment type="similarity">
    <text evidence="2">Belongs to the ABC transporter superfamily. ABCC family. Conjugate transporter (TC 3.A.1.208) subfamily.</text>
</comment>
<dbReference type="FunFam" id="3.40.50.300:FF:003838">
    <property type="entry name" value="ATP-dependent bile acid permease, putative"/>
    <property type="match status" value="1"/>
</dbReference>
<feature type="transmembrane region" description="Helical" evidence="12">
    <location>
        <begin position="325"/>
        <end position="348"/>
    </location>
</feature>
<dbReference type="InterPro" id="IPR003593">
    <property type="entry name" value="AAA+_ATPase"/>
</dbReference>
<comment type="subcellular location">
    <subcellularLocation>
        <location evidence="1">Membrane</location>
        <topology evidence="1">Multi-pass membrane protein</topology>
    </subcellularLocation>
</comment>
<keyword evidence="8 12" id="KW-1133">Transmembrane helix</keyword>
<dbReference type="CDD" id="cd03250">
    <property type="entry name" value="ABCC_MRP_domain1"/>
    <property type="match status" value="1"/>
</dbReference>
<feature type="transmembrane region" description="Helical" evidence="12">
    <location>
        <begin position="977"/>
        <end position="1000"/>
    </location>
</feature>
<feature type="transmembrane region" description="Helical" evidence="12">
    <location>
        <begin position="116"/>
        <end position="133"/>
    </location>
</feature>
<gene>
    <name evidence="15" type="ORF">DSM5745_09837</name>
</gene>
<keyword evidence="10" id="KW-0325">Glycoprotein</keyword>
<dbReference type="Gene3D" id="3.40.50.300">
    <property type="entry name" value="P-loop containing nucleotide triphosphate hydrolases"/>
    <property type="match status" value="2"/>
</dbReference>
<dbReference type="PROSITE" id="PS50893">
    <property type="entry name" value="ABC_TRANSPORTER_2"/>
    <property type="match status" value="1"/>
</dbReference>
<dbReference type="InterPro" id="IPR011527">
    <property type="entry name" value="ABC1_TM_dom"/>
</dbReference>
<keyword evidence="6" id="KW-0547">Nucleotide-binding</keyword>
<feature type="transmembrane region" description="Helical" evidence="12">
    <location>
        <begin position="465"/>
        <end position="487"/>
    </location>
</feature>
<evidence type="ECO:0000259" key="14">
    <source>
        <dbReference type="PROSITE" id="PS50929"/>
    </source>
</evidence>
<accession>A0A3D8QRH5</accession>
<dbReference type="Pfam" id="PF00664">
    <property type="entry name" value="ABC_membrane"/>
    <property type="match status" value="2"/>
</dbReference>
<feature type="transmembrane region" description="Helical" evidence="12">
    <location>
        <begin position="293"/>
        <end position="313"/>
    </location>
</feature>
<dbReference type="Gene3D" id="1.20.1560.10">
    <property type="entry name" value="ABC transporter type 1, transmembrane domain"/>
    <property type="match status" value="2"/>
</dbReference>
<evidence type="ECO:0000256" key="10">
    <source>
        <dbReference type="ARBA" id="ARBA00023180"/>
    </source>
</evidence>